<proteinExistence type="predicted"/>
<keyword evidence="6" id="KW-1185">Reference proteome</keyword>
<dbReference type="RefSeq" id="WP_158048578.1">
    <property type="nucleotide sequence ID" value="NZ_DBEZWX010000254.1"/>
</dbReference>
<evidence type="ECO:0000256" key="1">
    <source>
        <dbReference type="ARBA" id="ARBA00022448"/>
    </source>
</evidence>
<dbReference type="OrthoDB" id="8773773at2"/>
<dbReference type="PROSITE" id="PS50893">
    <property type="entry name" value="ABC_TRANSPORTER_2"/>
    <property type="match status" value="1"/>
</dbReference>
<comment type="caution">
    <text evidence="5">The sequence shown here is derived from an EMBL/GenBank/DDBJ whole genome shotgun (WGS) entry which is preliminary data.</text>
</comment>
<dbReference type="Gene3D" id="3.40.50.300">
    <property type="entry name" value="P-loop containing nucleotide triphosphate hydrolases"/>
    <property type="match status" value="1"/>
</dbReference>
<evidence type="ECO:0000256" key="3">
    <source>
        <dbReference type="ARBA" id="ARBA00022840"/>
    </source>
</evidence>
<accession>A0A6N6NRS9</accession>
<feature type="domain" description="ABC transporter" evidence="4">
    <location>
        <begin position="8"/>
        <end position="239"/>
    </location>
</feature>
<dbReference type="Pfam" id="PF00005">
    <property type="entry name" value="ABC_tran"/>
    <property type="match status" value="1"/>
</dbReference>
<evidence type="ECO:0000259" key="4">
    <source>
        <dbReference type="PROSITE" id="PS50893"/>
    </source>
</evidence>
<dbReference type="InterPro" id="IPR003439">
    <property type="entry name" value="ABC_transporter-like_ATP-bd"/>
</dbReference>
<dbReference type="PROSITE" id="PS00211">
    <property type="entry name" value="ABC_TRANSPORTER_1"/>
    <property type="match status" value="1"/>
</dbReference>
<dbReference type="PANTHER" id="PTHR42788">
    <property type="entry name" value="TAURINE IMPORT ATP-BINDING PROTEIN-RELATED"/>
    <property type="match status" value="1"/>
</dbReference>
<dbReference type="SMART" id="SM00382">
    <property type="entry name" value="AAA"/>
    <property type="match status" value="1"/>
</dbReference>
<evidence type="ECO:0000256" key="2">
    <source>
        <dbReference type="ARBA" id="ARBA00022741"/>
    </source>
</evidence>
<dbReference type="SUPFAM" id="SSF52540">
    <property type="entry name" value="P-loop containing nucleoside triphosphate hydrolases"/>
    <property type="match status" value="1"/>
</dbReference>
<evidence type="ECO:0000313" key="6">
    <source>
        <dbReference type="Proteomes" id="UP000468668"/>
    </source>
</evidence>
<gene>
    <name evidence="5" type="ORF">F8C90_01010</name>
</gene>
<evidence type="ECO:0000313" key="5">
    <source>
        <dbReference type="EMBL" id="KAB1642991.1"/>
    </source>
</evidence>
<name>A0A6N6NRS9_9ACTN</name>
<organism evidence="5 6">
    <name type="scientific">Ellagibacter isourolithinifaciens</name>
    <dbReference type="NCBI Taxonomy" id="2137581"/>
    <lineage>
        <taxon>Bacteria</taxon>
        <taxon>Bacillati</taxon>
        <taxon>Actinomycetota</taxon>
        <taxon>Coriobacteriia</taxon>
        <taxon>Eggerthellales</taxon>
        <taxon>Eggerthellaceae</taxon>
        <taxon>Ellagibacter</taxon>
    </lineage>
</organism>
<reference evidence="5 6" key="1">
    <citation type="submission" date="2019-09" db="EMBL/GenBank/DDBJ databases">
        <title>Whole genome shotgun sequencing (WGS) of Ellagibacter isourolithinifaciens DSM 104140(T) and Adlercreutzia muris DSM 29508(T).</title>
        <authorList>
            <person name="Stoll D.A."/>
            <person name="Danylec N."/>
            <person name="Huch M."/>
        </authorList>
    </citation>
    <scope>NUCLEOTIDE SEQUENCE [LARGE SCALE GENOMIC DNA]</scope>
    <source>
        <strain evidence="5 6">DSM 104140</strain>
    </source>
</reference>
<dbReference type="InterPro" id="IPR017871">
    <property type="entry name" value="ABC_transporter-like_CS"/>
</dbReference>
<dbReference type="CDD" id="cd03293">
    <property type="entry name" value="ABC_NrtD_SsuB_transporters"/>
    <property type="match status" value="1"/>
</dbReference>
<dbReference type="InterPro" id="IPR027417">
    <property type="entry name" value="P-loop_NTPase"/>
</dbReference>
<sequence>MVVSNHHLIAQGIKRAFKTDDGTELVALSDFDFEVKQGEVVALIGPSGCGKSTFLRLVAGLDTPQSGELTYNGSPITGPDPNRGFVFQQANLYPWLTVEKNVAFGLKANGTYKENRHRVQEMIDLMGLAGFEKSYPHQISGGMAARVAIAQTLVMDPDVLLLDEPLSALDAFTRAVIQDEILAMCVKFKPIVLLVTHDIEEAVYLADRVVVLSPRPGTKVAEIPVDLPHPRDRISSEFIAKRHEILDALRFE</sequence>
<dbReference type="GO" id="GO:0016887">
    <property type="term" value="F:ATP hydrolysis activity"/>
    <property type="evidence" value="ECO:0007669"/>
    <property type="project" value="InterPro"/>
</dbReference>
<keyword evidence="2" id="KW-0547">Nucleotide-binding</keyword>
<keyword evidence="1" id="KW-0813">Transport</keyword>
<dbReference type="AlphaFoldDB" id="A0A6N6NRS9"/>
<dbReference type="InterPro" id="IPR003593">
    <property type="entry name" value="AAA+_ATPase"/>
</dbReference>
<dbReference type="InterPro" id="IPR050166">
    <property type="entry name" value="ABC_transporter_ATP-bind"/>
</dbReference>
<protein>
    <submittedName>
        <fullName evidence="5">ABC transporter ATP-binding protein</fullName>
    </submittedName>
</protein>
<dbReference type="EMBL" id="WAJR01000001">
    <property type="protein sequence ID" value="KAB1642991.1"/>
    <property type="molecule type" value="Genomic_DNA"/>
</dbReference>
<keyword evidence="3 5" id="KW-0067">ATP-binding</keyword>
<dbReference type="PANTHER" id="PTHR42788:SF13">
    <property type="entry name" value="ALIPHATIC SULFONATES IMPORT ATP-BINDING PROTEIN SSUB"/>
    <property type="match status" value="1"/>
</dbReference>
<dbReference type="Proteomes" id="UP000468668">
    <property type="component" value="Unassembled WGS sequence"/>
</dbReference>
<dbReference type="GO" id="GO:0005524">
    <property type="term" value="F:ATP binding"/>
    <property type="evidence" value="ECO:0007669"/>
    <property type="project" value="UniProtKB-KW"/>
</dbReference>